<evidence type="ECO:0000313" key="1">
    <source>
        <dbReference type="EMBL" id="SBR68814.1"/>
    </source>
</evidence>
<gene>
    <name evidence="1" type="primary">Nfu_g_1_023872</name>
</gene>
<dbReference type="AlphaFoldDB" id="A0A1A8NIW9"/>
<reference evidence="1" key="1">
    <citation type="submission" date="2016-05" db="EMBL/GenBank/DDBJ databases">
        <authorList>
            <person name="Lavstsen T."/>
            <person name="Jespersen J.S."/>
        </authorList>
    </citation>
    <scope>NUCLEOTIDE SEQUENCE</scope>
    <source>
        <tissue evidence="1">Brain</tissue>
    </source>
</reference>
<sequence length="59" mass="6930">EPGLPAEEAHFGRYERSMKYHNTKYSHKCGPLYCVRVVVVHFSNTTMIQNTHLKLLLHF</sequence>
<reference evidence="1" key="2">
    <citation type="submission" date="2016-06" db="EMBL/GenBank/DDBJ databases">
        <title>The genome of a short-lived fish provides insights into sex chromosome evolution and the genetic control of aging.</title>
        <authorList>
            <person name="Reichwald K."/>
            <person name="Felder M."/>
            <person name="Petzold A."/>
            <person name="Koch P."/>
            <person name="Groth M."/>
            <person name="Platzer M."/>
        </authorList>
    </citation>
    <scope>NUCLEOTIDE SEQUENCE</scope>
    <source>
        <tissue evidence="1">Brain</tissue>
    </source>
</reference>
<name>A0A1A8NIW9_9TELE</name>
<organism evidence="1">
    <name type="scientific">Nothobranchius pienaari</name>
    <dbReference type="NCBI Taxonomy" id="704102"/>
    <lineage>
        <taxon>Eukaryota</taxon>
        <taxon>Metazoa</taxon>
        <taxon>Chordata</taxon>
        <taxon>Craniata</taxon>
        <taxon>Vertebrata</taxon>
        <taxon>Euteleostomi</taxon>
        <taxon>Actinopterygii</taxon>
        <taxon>Neopterygii</taxon>
        <taxon>Teleostei</taxon>
        <taxon>Neoteleostei</taxon>
        <taxon>Acanthomorphata</taxon>
        <taxon>Ovalentaria</taxon>
        <taxon>Atherinomorphae</taxon>
        <taxon>Cyprinodontiformes</taxon>
        <taxon>Nothobranchiidae</taxon>
        <taxon>Nothobranchius</taxon>
    </lineage>
</organism>
<dbReference type="EMBL" id="HAEG01003225">
    <property type="protein sequence ID" value="SBR68814.1"/>
    <property type="molecule type" value="Transcribed_RNA"/>
</dbReference>
<protein>
    <submittedName>
        <fullName evidence="1">Uncharacterized protein</fullName>
    </submittedName>
</protein>
<proteinExistence type="predicted"/>
<feature type="non-terminal residue" evidence="1">
    <location>
        <position position="1"/>
    </location>
</feature>
<accession>A0A1A8NIW9</accession>
<feature type="non-terminal residue" evidence="1">
    <location>
        <position position="59"/>
    </location>
</feature>